<dbReference type="GO" id="GO:0015818">
    <property type="term" value="P:isoleucine transport"/>
    <property type="evidence" value="ECO:0007669"/>
    <property type="project" value="TreeGrafter"/>
</dbReference>
<dbReference type="GO" id="GO:0015820">
    <property type="term" value="P:L-leucine transport"/>
    <property type="evidence" value="ECO:0007669"/>
    <property type="project" value="TreeGrafter"/>
</dbReference>
<accession>A0A645IPU3</accession>
<dbReference type="InterPro" id="IPR004685">
    <property type="entry name" value="Brnchd-chn_aa_trnsp_Livcs"/>
</dbReference>
<evidence type="ECO:0000256" key="8">
    <source>
        <dbReference type="SAM" id="Phobius"/>
    </source>
</evidence>
<dbReference type="GO" id="GO:0015190">
    <property type="term" value="F:L-leucine transmembrane transporter activity"/>
    <property type="evidence" value="ECO:0007669"/>
    <property type="project" value="TreeGrafter"/>
</dbReference>
<evidence type="ECO:0008006" key="10">
    <source>
        <dbReference type="Google" id="ProtNLM"/>
    </source>
</evidence>
<evidence type="ECO:0000256" key="5">
    <source>
        <dbReference type="ARBA" id="ARBA00022970"/>
    </source>
</evidence>
<gene>
    <name evidence="9" type="ORF">SDC9_200703</name>
</gene>
<dbReference type="GO" id="GO:0005886">
    <property type="term" value="C:plasma membrane"/>
    <property type="evidence" value="ECO:0007669"/>
    <property type="project" value="UniProtKB-SubCell"/>
</dbReference>
<evidence type="ECO:0000256" key="4">
    <source>
        <dbReference type="ARBA" id="ARBA00022692"/>
    </source>
</evidence>
<evidence type="ECO:0000256" key="1">
    <source>
        <dbReference type="ARBA" id="ARBA00004651"/>
    </source>
</evidence>
<feature type="transmembrane region" description="Helical" evidence="8">
    <location>
        <begin position="60"/>
        <end position="77"/>
    </location>
</feature>
<dbReference type="GO" id="GO:0015188">
    <property type="term" value="F:L-isoleucine transmembrane transporter activity"/>
    <property type="evidence" value="ECO:0007669"/>
    <property type="project" value="TreeGrafter"/>
</dbReference>
<keyword evidence="7 8" id="KW-0472">Membrane</keyword>
<organism evidence="9">
    <name type="scientific">bioreactor metagenome</name>
    <dbReference type="NCBI Taxonomy" id="1076179"/>
    <lineage>
        <taxon>unclassified sequences</taxon>
        <taxon>metagenomes</taxon>
        <taxon>ecological metagenomes</taxon>
    </lineage>
</organism>
<comment type="subcellular location">
    <subcellularLocation>
        <location evidence="1">Cell membrane</location>
        <topology evidence="1">Multi-pass membrane protein</topology>
    </subcellularLocation>
</comment>
<protein>
    <recommendedName>
        <fullName evidence="10">Branched-chain amino acid transport system carrier protein</fullName>
    </recommendedName>
</protein>
<evidence type="ECO:0000313" key="9">
    <source>
        <dbReference type="EMBL" id="MPN53040.1"/>
    </source>
</evidence>
<keyword evidence="4 8" id="KW-0812">Transmembrane</keyword>
<evidence type="ECO:0000256" key="2">
    <source>
        <dbReference type="ARBA" id="ARBA00022448"/>
    </source>
</evidence>
<keyword evidence="3" id="KW-1003">Cell membrane</keyword>
<reference evidence="9" key="1">
    <citation type="submission" date="2019-08" db="EMBL/GenBank/DDBJ databases">
        <authorList>
            <person name="Kucharzyk K."/>
            <person name="Murdoch R.W."/>
            <person name="Higgins S."/>
            <person name="Loffler F."/>
        </authorList>
    </citation>
    <scope>NUCLEOTIDE SEQUENCE</scope>
</reference>
<keyword evidence="6 8" id="KW-1133">Transmembrane helix</keyword>
<dbReference type="Pfam" id="PF05525">
    <property type="entry name" value="Branch_AA_trans"/>
    <property type="match status" value="1"/>
</dbReference>
<sequence>MIYPATVVLVIMTLFGSKIKNDNAFKGAAYMALLVSVLTVANNLGISIPMVTKLPFAQLGFNWIVPVLIGGVVGSFIPSSSKQGKIDINRVG</sequence>
<keyword evidence="5" id="KW-0029">Amino-acid transport</keyword>
<evidence type="ECO:0000256" key="3">
    <source>
        <dbReference type="ARBA" id="ARBA00022475"/>
    </source>
</evidence>
<dbReference type="PANTHER" id="PTHR30588:SF0">
    <property type="entry name" value="BRANCHED-CHAIN AMINO ACID PERMEASE BRNQ"/>
    <property type="match status" value="1"/>
</dbReference>
<feature type="transmembrane region" description="Helical" evidence="8">
    <location>
        <begin position="28"/>
        <end position="48"/>
    </location>
</feature>
<dbReference type="PANTHER" id="PTHR30588">
    <property type="entry name" value="BRANCHED-CHAIN AMINO ACID TRANSPORT SYSTEM 2 CARRIER PROTEIN"/>
    <property type="match status" value="1"/>
</dbReference>
<evidence type="ECO:0000256" key="7">
    <source>
        <dbReference type="ARBA" id="ARBA00023136"/>
    </source>
</evidence>
<dbReference type="GO" id="GO:0005304">
    <property type="term" value="F:L-valine transmembrane transporter activity"/>
    <property type="evidence" value="ECO:0007669"/>
    <property type="project" value="TreeGrafter"/>
</dbReference>
<comment type="caution">
    <text evidence="9">The sequence shown here is derived from an EMBL/GenBank/DDBJ whole genome shotgun (WGS) entry which is preliminary data.</text>
</comment>
<proteinExistence type="predicted"/>
<dbReference type="EMBL" id="VSSQ01119742">
    <property type="protein sequence ID" value="MPN53040.1"/>
    <property type="molecule type" value="Genomic_DNA"/>
</dbReference>
<name>A0A645IPU3_9ZZZZ</name>
<dbReference type="AlphaFoldDB" id="A0A645IPU3"/>
<keyword evidence="2" id="KW-0813">Transport</keyword>
<evidence type="ECO:0000256" key="6">
    <source>
        <dbReference type="ARBA" id="ARBA00022989"/>
    </source>
</evidence>